<feature type="signal peptide" evidence="2">
    <location>
        <begin position="1"/>
        <end position="29"/>
    </location>
</feature>
<dbReference type="AlphaFoldDB" id="A0ABC9BZE4"/>
<protein>
    <submittedName>
        <fullName evidence="3">Uncharacterized protein</fullName>
    </submittedName>
</protein>
<sequence>MAVFMEKKMATLLLFVCALICLAPTGAIASGMDPCQDTDLQISTAPTGKIVGGQSEYQVTIHNQCSCAVSGVVLYCQDGLSSTEPVDKNMIHIVDNKSMLCLVHNGWPIFKGSQVTFTYAWKTPLSFSMYDATTRC</sequence>
<evidence type="ECO:0000313" key="3">
    <source>
        <dbReference type="EMBL" id="CAL5011906.1"/>
    </source>
</evidence>
<organism evidence="3 4">
    <name type="scientific">Urochloa decumbens</name>
    <dbReference type="NCBI Taxonomy" id="240449"/>
    <lineage>
        <taxon>Eukaryota</taxon>
        <taxon>Viridiplantae</taxon>
        <taxon>Streptophyta</taxon>
        <taxon>Embryophyta</taxon>
        <taxon>Tracheophyta</taxon>
        <taxon>Spermatophyta</taxon>
        <taxon>Magnoliopsida</taxon>
        <taxon>Liliopsida</taxon>
        <taxon>Poales</taxon>
        <taxon>Poaceae</taxon>
        <taxon>PACMAD clade</taxon>
        <taxon>Panicoideae</taxon>
        <taxon>Panicodae</taxon>
        <taxon>Paniceae</taxon>
        <taxon>Melinidinae</taxon>
        <taxon>Urochloa</taxon>
    </lineage>
</organism>
<reference evidence="3" key="1">
    <citation type="submission" date="2024-10" db="EMBL/GenBank/DDBJ databases">
        <authorList>
            <person name="Ryan C."/>
        </authorList>
    </citation>
    <scope>NUCLEOTIDE SEQUENCE [LARGE SCALE GENOMIC DNA]</scope>
</reference>
<dbReference type="PANTHER" id="PTHR33184">
    <property type="entry name" value="PROTEIN TAPETUM DETERMINANT 1-LIKE-RELATED"/>
    <property type="match status" value="1"/>
</dbReference>
<feature type="chain" id="PRO_5044769814" evidence="2">
    <location>
        <begin position="30"/>
        <end position="136"/>
    </location>
</feature>
<dbReference type="PANTHER" id="PTHR33184:SF5">
    <property type="entry name" value="PUTATIVE-RELATED"/>
    <property type="match status" value="1"/>
</dbReference>
<evidence type="ECO:0000256" key="2">
    <source>
        <dbReference type="SAM" id="SignalP"/>
    </source>
</evidence>
<accession>A0ABC9BZE4</accession>
<keyword evidence="4" id="KW-1185">Reference proteome</keyword>
<keyword evidence="1 2" id="KW-0732">Signal</keyword>
<evidence type="ECO:0000256" key="1">
    <source>
        <dbReference type="ARBA" id="ARBA00022729"/>
    </source>
</evidence>
<name>A0ABC9BZE4_9POAL</name>
<dbReference type="InterPro" id="IPR040361">
    <property type="entry name" value="TPD1"/>
</dbReference>
<proteinExistence type="predicted"/>
<gene>
    <name evidence="3" type="ORF">URODEC1_LOCUS70630</name>
</gene>
<dbReference type="Pfam" id="PF24068">
    <property type="entry name" value="TPD1_C"/>
    <property type="match status" value="1"/>
</dbReference>
<dbReference type="EMBL" id="OZ075138">
    <property type="protein sequence ID" value="CAL5011906.1"/>
    <property type="molecule type" value="Genomic_DNA"/>
</dbReference>
<dbReference type="Proteomes" id="UP001497457">
    <property type="component" value="Chromosome 28b"/>
</dbReference>
<evidence type="ECO:0000313" key="4">
    <source>
        <dbReference type="Proteomes" id="UP001497457"/>
    </source>
</evidence>